<name>A0AAU9I7D1_9CILI</name>
<proteinExistence type="predicted"/>
<keyword evidence="1" id="KW-1133">Transmembrane helix</keyword>
<gene>
    <name evidence="2" type="ORF">BSTOLATCC_MIC90</name>
</gene>
<evidence type="ECO:0000313" key="2">
    <source>
        <dbReference type="EMBL" id="CAG9309875.1"/>
    </source>
</evidence>
<keyword evidence="3" id="KW-1185">Reference proteome</keyword>
<reference evidence="2" key="1">
    <citation type="submission" date="2021-09" db="EMBL/GenBank/DDBJ databases">
        <authorList>
            <consortium name="AG Swart"/>
            <person name="Singh M."/>
            <person name="Singh A."/>
            <person name="Seah K."/>
            <person name="Emmerich C."/>
        </authorList>
    </citation>
    <scope>NUCLEOTIDE SEQUENCE</scope>
    <source>
        <strain evidence="2">ATCC30299</strain>
    </source>
</reference>
<keyword evidence="1" id="KW-0472">Membrane</keyword>
<sequence length="118" mass="12738">MIIKRASSIIAQRIAFSVTSYRRSTSRIAIAIILIIIAFLHVAFFLTSRISNHIGIAAWSTWGILTVTEIIVTERPITFRITNPISQHISCAVSGAILASSHIVVASYDVASIIAGSS</sequence>
<dbReference type="EMBL" id="CAJZBQ010000001">
    <property type="protein sequence ID" value="CAG9309875.1"/>
    <property type="molecule type" value="Genomic_DNA"/>
</dbReference>
<accession>A0AAU9I7D1</accession>
<dbReference type="Proteomes" id="UP001162131">
    <property type="component" value="Unassembled WGS sequence"/>
</dbReference>
<organism evidence="2 3">
    <name type="scientific">Blepharisma stoltei</name>
    <dbReference type="NCBI Taxonomy" id="1481888"/>
    <lineage>
        <taxon>Eukaryota</taxon>
        <taxon>Sar</taxon>
        <taxon>Alveolata</taxon>
        <taxon>Ciliophora</taxon>
        <taxon>Postciliodesmatophora</taxon>
        <taxon>Heterotrichea</taxon>
        <taxon>Heterotrichida</taxon>
        <taxon>Blepharismidae</taxon>
        <taxon>Blepharisma</taxon>
    </lineage>
</organism>
<dbReference type="AlphaFoldDB" id="A0AAU9I7D1"/>
<evidence type="ECO:0000256" key="1">
    <source>
        <dbReference type="SAM" id="Phobius"/>
    </source>
</evidence>
<keyword evidence="1" id="KW-0812">Transmembrane</keyword>
<protein>
    <submittedName>
        <fullName evidence="2">Uncharacterized protein</fullName>
    </submittedName>
</protein>
<comment type="caution">
    <text evidence="2">The sequence shown here is derived from an EMBL/GenBank/DDBJ whole genome shotgun (WGS) entry which is preliminary data.</text>
</comment>
<feature type="transmembrane region" description="Helical" evidence="1">
    <location>
        <begin position="53"/>
        <end position="72"/>
    </location>
</feature>
<evidence type="ECO:0000313" key="3">
    <source>
        <dbReference type="Proteomes" id="UP001162131"/>
    </source>
</evidence>
<feature type="transmembrane region" description="Helical" evidence="1">
    <location>
        <begin position="28"/>
        <end position="47"/>
    </location>
</feature>